<protein>
    <submittedName>
        <fullName evidence="8">ABC transporter permease</fullName>
    </submittedName>
</protein>
<keyword evidence="3 6" id="KW-1133">Transmembrane helix</keyword>
<keyword evidence="2 6" id="KW-0812">Transmembrane</keyword>
<sequence>MIGKYLLLEARRAFRNKRFLIFTVGMPVLLFLVYVQLYGKSGGLGGVSTTAYLMTSMAAFGAMVGAMSAGTRIAVERQTGWNRQLRLTPLTPLAYLLGKGAVAMLIAAPGILIVYAAGGIVSHVHLTAAQWLESGLGTWVAILPFAAIGLVIGYVANPESAQAIFSLCFMALSLFGGIWVPVEVMPKVMGEIAQVLPSYWLGLIARGPLTSHGFDWVAIPVLLGWTLVLGLIVSRRYRVDTARA</sequence>
<evidence type="ECO:0000256" key="2">
    <source>
        <dbReference type="ARBA" id="ARBA00022692"/>
    </source>
</evidence>
<feature type="transmembrane region" description="Helical" evidence="6">
    <location>
        <begin position="163"/>
        <end position="182"/>
    </location>
</feature>
<dbReference type="EMBL" id="JBHRZH010000036">
    <property type="protein sequence ID" value="MFC3765171.1"/>
    <property type="molecule type" value="Genomic_DNA"/>
</dbReference>
<feature type="transmembrane region" description="Helical" evidence="6">
    <location>
        <begin position="51"/>
        <end position="75"/>
    </location>
</feature>
<dbReference type="InterPro" id="IPR052902">
    <property type="entry name" value="ABC-2_transporter"/>
</dbReference>
<comment type="subcellular location">
    <subcellularLocation>
        <location evidence="1">Membrane</location>
        <topology evidence="1">Multi-pass membrane protein</topology>
    </subcellularLocation>
</comment>
<dbReference type="InterPro" id="IPR000412">
    <property type="entry name" value="ABC_2_transport"/>
</dbReference>
<accession>A0ABV7YKL8</accession>
<dbReference type="Pfam" id="PF01061">
    <property type="entry name" value="ABC2_membrane"/>
    <property type="match status" value="1"/>
</dbReference>
<name>A0ABV7YKL8_9ACTN</name>
<keyword evidence="5" id="KW-0046">Antibiotic resistance</keyword>
<dbReference type="RefSeq" id="WP_205119123.1">
    <property type="nucleotide sequence ID" value="NZ_JAFBCM010000001.1"/>
</dbReference>
<keyword evidence="4 6" id="KW-0472">Membrane</keyword>
<dbReference type="InterPro" id="IPR013525">
    <property type="entry name" value="ABC2_TM"/>
</dbReference>
<feature type="transmembrane region" description="Helical" evidence="6">
    <location>
        <begin position="20"/>
        <end position="39"/>
    </location>
</feature>
<dbReference type="PANTHER" id="PTHR43027:SF2">
    <property type="entry name" value="TRANSPORT PERMEASE PROTEIN"/>
    <property type="match status" value="1"/>
</dbReference>
<dbReference type="PIRSF" id="PIRSF006648">
    <property type="entry name" value="DrrB"/>
    <property type="match status" value="1"/>
</dbReference>
<keyword evidence="9" id="KW-1185">Reference proteome</keyword>
<dbReference type="PANTHER" id="PTHR43027">
    <property type="entry name" value="DOXORUBICIN RESISTANCE ABC TRANSPORTER PERMEASE PROTEIN DRRC-RELATED"/>
    <property type="match status" value="1"/>
</dbReference>
<feature type="transmembrane region" description="Helical" evidence="6">
    <location>
        <begin position="216"/>
        <end position="234"/>
    </location>
</feature>
<organism evidence="8 9">
    <name type="scientific">Tenggerimyces flavus</name>
    <dbReference type="NCBI Taxonomy" id="1708749"/>
    <lineage>
        <taxon>Bacteria</taxon>
        <taxon>Bacillati</taxon>
        <taxon>Actinomycetota</taxon>
        <taxon>Actinomycetes</taxon>
        <taxon>Propionibacteriales</taxon>
        <taxon>Nocardioidaceae</taxon>
        <taxon>Tenggerimyces</taxon>
    </lineage>
</organism>
<evidence type="ECO:0000313" key="9">
    <source>
        <dbReference type="Proteomes" id="UP001595699"/>
    </source>
</evidence>
<evidence type="ECO:0000256" key="6">
    <source>
        <dbReference type="SAM" id="Phobius"/>
    </source>
</evidence>
<evidence type="ECO:0000256" key="1">
    <source>
        <dbReference type="ARBA" id="ARBA00004141"/>
    </source>
</evidence>
<feature type="transmembrane region" description="Helical" evidence="6">
    <location>
        <begin position="96"/>
        <end position="116"/>
    </location>
</feature>
<evidence type="ECO:0000259" key="7">
    <source>
        <dbReference type="Pfam" id="PF01061"/>
    </source>
</evidence>
<comment type="caution">
    <text evidence="8">The sequence shown here is derived from an EMBL/GenBank/DDBJ whole genome shotgun (WGS) entry which is preliminary data.</text>
</comment>
<evidence type="ECO:0000256" key="4">
    <source>
        <dbReference type="ARBA" id="ARBA00023136"/>
    </source>
</evidence>
<gene>
    <name evidence="8" type="ORF">ACFOUW_30355</name>
</gene>
<dbReference type="Proteomes" id="UP001595699">
    <property type="component" value="Unassembled WGS sequence"/>
</dbReference>
<evidence type="ECO:0000313" key="8">
    <source>
        <dbReference type="EMBL" id="MFC3765171.1"/>
    </source>
</evidence>
<proteinExistence type="predicted"/>
<feature type="domain" description="ABC-2 type transporter transmembrane" evidence="7">
    <location>
        <begin position="10"/>
        <end position="201"/>
    </location>
</feature>
<feature type="transmembrane region" description="Helical" evidence="6">
    <location>
        <begin position="136"/>
        <end position="156"/>
    </location>
</feature>
<evidence type="ECO:0000256" key="5">
    <source>
        <dbReference type="ARBA" id="ARBA00023251"/>
    </source>
</evidence>
<evidence type="ECO:0000256" key="3">
    <source>
        <dbReference type="ARBA" id="ARBA00022989"/>
    </source>
</evidence>
<reference evidence="9" key="1">
    <citation type="journal article" date="2019" name="Int. J. Syst. Evol. Microbiol.">
        <title>The Global Catalogue of Microorganisms (GCM) 10K type strain sequencing project: providing services to taxonomists for standard genome sequencing and annotation.</title>
        <authorList>
            <consortium name="The Broad Institute Genomics Platform"/>
            <consortium name="The Broad Institute Genome Sequencing Center for Infectious Disease"/>
            <person name="Wu L."/>
            <person name="Ma J."/>
        </authorList>
    </citation>
    <scope>NUCLEOTIDE SEQUENCE [LARGE SCALE GENOMIC DNA]</scope>
    <source>
        <strain evidence="9">CGMCC 4.7241</strain>
    </source>
</reference>